<dbReference type="InterPro" id="IPR015590">
    <property type="entry name" value="Aldehyde_DH_dom"/>
</dbReference>
<evidence type="ECO:0000259" key="4">
    <source>
        <dbReference type="Pfam" id="PF00171"/>
    </source>
</evidence>
<evidence type="ECO:0000256" key="2">
    <source>
        <dbReference type="ARBA" id="ARBA00023002"/>
    </source>
</evidence>
<evidence type="ECO:0000256" key="1">
    <source>
        <dbReference type="ARBA" id="ARBA00009986"/>
    </source>
</evidence>
<keyword evidence="3" id="KW-0520">NAD</keyword>
<comment type="similarity">
    <text evidence="1">Belongs to the aldehyde dehydrogenase family.</text>
</comment>
<keyword evidence="2" id="KW-0560">Oxidoreductase</keyword>
<organism evidence="5 6">
    <name type="scientific">Tetragenococcus osmophilus</name>
    <dbReference type="NCBI Taxonomy" id="526944"/>
    <lineage>
        <taxon>Bacteria</taxon>
        <taxon>Bacillati</taxon>
        <taxon>Bacillota</taxon>
        <taxon>Bacilli</taxon>
        <taxon>Lactobacillales</taxon>
        <taxon>Enterococcaceae</taxon>
        <taxon>Tetragenococcus</taxon>
    </lineage>
</organism>
<dbReference type="SUPFAM" id="SSF53720">
    <property type="entry name" value="ALDH-like"/>
    <property type="match status" value="1"/>
</dbReference>
<feature type="domain" description="Aldehyde dehydrogenase" evidence="4">
    <location>
        <begin position="16"/>
        <end position="91"/>
    </location>
</feature>
<dbReference type="InterPro" id="IPR016161">
    <property type="entry name" value="Ald_DH/histidinol_DH"/>
</dbReference>
<protein>
    <recommendedName>
        <fullName evidence="4">Aldehyde dehydrogenase domain-containing protein</fullName>
    </recommendedName>
</protein>
<dbReference type="InterPro" id="IPR016162">
    <property type="entry name" value="Ald_DH_N"/>
</dbReference>
<dbReference type="AlphaFoldDB" id="A0AA38CYP9"/>
<comment type="caution">
    <text evidence="5">The sequence shown here is derived from an EMBL/GenBank/DDBJ whole genome shotgun (WGS) entry which is preliminary data.</text>
</comment>
<dbReference type="Pfam" id="PF00171">
    <property type="entry name" value="Aldedh"/>
    <property type="match status" value="1"/>
</dbReference>
<dbReference type="PANTHER" id="PTHR42986:SF1">
    <property type="entry name" value="BENZALDEHYDE DEHYDROGENASE YFMT"/>
    <property type="match status" value="1"/>
</dbReference>
<sequence>MLNYNNLQLQYIDGKWCKGDSKEQITSINPYTEETYVSFPAASEKDVDEAYKSAQKAQKKWTKINPYQKHEIIRKAADLLQERKEEIIDILV</sequence>
<reference evidence="5 6" key="1">
    <citation type="journal article" date="2014" name="Int. J. Syst. Evol. Microbiol.">
        <title>Complete genome sequence of Corynebacterium casei LMG S-19264T (=DSM 44701T), isolated from a smear-ripened cheese.</title>
        <authorList>
            <consortium name="US DOE Joint Genome Institute (JGI-PGF)"/>
            <person name="Walter F."/>
            <person name="Albersmeier A."/>
            <person name="Kalinowski J."/>
            <person name="Ruckert C."/>
        </authorList>
    </citation>
    <scope>NUCLEOTIDE SEQUENCE [LARGE SCALE GENOMIC DNA]</scope>
    <source>
        <strain evidence="5 6">NBRC 114545</strain>
    </source>
</reference>
<dbReference type="PANTHER" id="PTHR42986">
    <property type="entry name" value="BENZALDEHYDE DEHYDROGENASE YFMT"/>
    <property type="match status" value="1"/>
</dbReference>
<evidence type="ECO:0000256" key="3">
    <source>
        <dbReference type="ARBA" id="ARBA00023027"/>
    </source>
</evidence>
<dbReference type="Proteomes" id="UP001157039">
    <property type="component" value="Unassembled WGS sequence"/>
</dbReference>
<dbReference type="Gene3D" id="3.40.605.10">
    <property type="entry name" value="Aldehyde Dehydrogenase, Chain A, domain 1"/>
    <property type="match status" value="1"/>
</dbReference>
<evidence type="ECO:0000313" key="5">
    <source>
        <dbReference type="EMBL" id="GMA71697.1"/>
    </source>
</evidence>
<name>A0AA38CYP9_9ENTE</name>
<accession>A0AA38CYP9</accession>
<evidence type="ECO:0000313" key="6">
    <source>
        <dbReference type="Proteomes" id="UP001157039"/>
    </source>
</evidence>
<proteinExistence type="inferred from homology"/>
<gene>
    <name evidence="5" type="ORF">GCM10025885_07460</name>
</gene>
<dbReference type="GO" id="GO:0016491">
    <property type="term" value="F:oxidoreductase activity"/>
    <property type="evidence" value="ECO:0007669"/>
    <property type="project" value="UniProtKB-KW"/>
</dbReference>
<dbReference type="EMBL" id="BSUW01000001">
    <property type="protein sequence ID" value="GMA71697.1"/>
    <property type="molecule type" value="Genomic_DNA"/>
</dbReference>